<evidence type="ECO:0000313" key="8">
    <source>
        <dbReference type="Proteomes" id="UP000002051"/>
    </source>
</evidence>
<dbReference type="OrthoDB" id="4726at2759"/>
<dbReference type="InterPro" id="IPR002483">
    <property type="entry name" value="PWI_dom"/>
</dbReference>
<evidence type="ECO:0000313" key="6">
    <source>
        <dbReference type="EMBL" id="RHN40182.1"/>
    </source>
</evidence>
<dbReference type="GO" id="GO:0005737">
    <property type="term" value="C:cytoplasm"/>
    <property type="evidence" value="ECO:0000318"/>
    <property type="project" value="GO_Central"/>
</dbReference>
<dbReference type="EnsemblPlants" id="AET02200">
    <property type="protein sequence ID" value="AET02200"/>
    <property type="gene ID" value="MTR_8g037000"/>
</dbReference>
<feature type="region of interest" description="Disordered" evidence="3">
    <location>
        <begin position="768"/>
        <end position="815"/>
    </location>
</feature>
<evidence type="ECO:0000313" key="5">
    <source>
        <dbReference type="EMBL" id="AET02200.1"/>
    </source>
</evidence>
<feature type="region of interest" description="Disordered" evidence="3">
    <location>
        <begin position="102"/>
        <end position="133"/>
    </location>
</feature>
<dbReference type="PaxDb" id="3880-AET02200"/>
<evidence type="ECO:0000256" key="2">
    <source>
        <dbReference type="PROSITE-ProRule" id="PRU00176"/>
    </source>
</evidence>
<feature type="domain" description="RRM" evidence="4">
    <location>
        <begin position="638"/>
        <end position="715"/>
    </location>
</feature>
<dbReference type="Gene3D" id="3.30.70.330">
    <property type="match status" value="1"/>
</dbReference>
<proteinExistence type="predicted"/>
<organism evidence="5 8">
    <name type="scientific">Medicago truncatula</name>
    <name type="common">Barrel medic</name>
    <name type="synonym">Medicago tribuloides</name>
    <dbReference type="NCBI Taxonomy" id="3880"/>
    <lineage>
        <taxon>Eukaryota</taxon>
        <taxon>Viridiplantae</taxon>
        <taxon>Streptophyta</taxon>
        <taxon>Embryophyta</taxon>
        <taxon>Tracheophyta</taxon>
        <taxon>Spermatophyta</taxon>
        <taxon>Magnoliopsida</taxon>
        <taxon>eudicotyledons</taxon>
        <taxon>Gunneridae</taxon>
        <taxon>Pentapetalae</taxon>
        <taxon>rosids</taxon>
        <taxon>fabids</taxon>
        <taxon>Fabales</taxon>
        <taxon>Fabaceae</taxon>
        <taxon>Papilionoideae</taxon>
        <taxon>50 kb inversion clade</taxon>
        <taxon>NPAAA clade</taxon>
        <taxon>Hologalegina</taxon>
        <taxon>IRL clade</taxon>
        <taxon>Trifolieae</taxon>
        <taxon>Medicago</taxon>
    </lineage>
</organism>
<reference evidence="5 8" key="1">
    <citation type="journal article" date="2011" name="Nature">
        <title>The Medicago genome provides insight into the evolution of rhizobial symbioses.</title>
        <authorList>
            <person name="Young N.D."/>
            <person name="Debelle F."/>
            <person name="Oldroyd G.E."/>
            <person name="Geurts R."/>
            <person name="Cannon S.B."/>
            <person name="Udvardi M.K."/>
            <person name="Benedito V.A."/>
            <person name="Mayer K.F."/>
            <person name="Gouzy J."/>
            <person name="Schoof H."/>
            <person name="Van de Peer Y."/>
            <person name="Proost S."/>
            <person name="Cook D.R."/>
            <person name="Meyers B.C."/>
            <person name="Spannagl M."/>
            <person name="Cheung F."/>
            <person name="De Mita S."/>
            <person name="Krishnakumar V."/>
            <person name="Gundlach H."/>
            <person name="Zhou S."/>
            <person name="Mudge J."/>
            <person name="Bharti A.K."/>
            <person name="Murray J.D."/>
            <person name="Naoumkina M.A."/>
            <person name="Rosen B."/>
            <person name="Silverstein K.A."/>
            <person name="Tang H."/>
            <person name="Rombauts S."/>
            <person name="Zhao P.X."/>
            <person name="Zhou P."/>
            <person name="Barbe V."/>
            <person name="Bardou P."/>
            <person name="Bechner M."/>
            <person name="Bellec A."/>
            <person name="Berger A."/>
            <person name="Berges H."/>
            <person name="Bidwell S."/>
            <person name="Bisseling T."/>
            <person name="Choisne N."/>
            <person name="Couloux A."/>
            <person name="Denny R."/>
            <person name="Deshpande S."/>
            <person name="Dai X."/>
            <person name="Doyle J.J."/>
            <person name="Dudez A.M."/>
            <person name="Farmer A.D."/>
            <person name="Fouteau S."/>
            <person name="Franken C."/>
            <person name="Gibelin C."/>
            <person name="Gish J."/>
            <person name="Goldstein S."/>
            <person name="Gonzalez A.J."/>
            <person name="Green P.J."/>
            <person name="Hallab A."/>
            <person name="Hartog M."/>
            <person name="Hua A."/>
            <person name="Humphray S.J."/>
            <person name="Jeong D.H."/>
            <person name="Jing Y."/>
            <person name="Jocker A."/>
            <person name="Kenton S.M."/>
            <person name="Kim D.J."/>
            <person name="Klee K."/>
            <person name="Lai H."/>
            <person name="Lang C."/>
            <person name="Lin S."/>
            <person name="Macmil S.L."/>
            <person name="Magdelenat G."/>
            <person name="Matthews L."/>
            <person name="McCorrison J."/>
            <person name="Monaghan E.L."/>
            <person name="Mun J.H."/>
            <person name="Najar F.Z."/>
            <person name="Nicholson C."/>
            <person name="Noirot C."/>
            <person name="O'Bleness M."/>
            <person name="Paule C.R."/>
            <person name="Poulain J."/>
            <person name="Prion F."/>
            <person name="Qin B."/>
            <person name="Qu C."/>
            <person name="Retzel E.F."/>
            <person name="Riddle C."/>
            <person name="Sallet E."/>
            <person name="Samain S."/>
            <person name="Samson N."/>
            <person name="Sanders I."/>
            <person name="Saurat O."/>
            <person name="Scarpelli C."/>
            <person name="Schiex T."/>
            <person name="Segurens B."/>
            <person name="Severin A.J."/>
            <person name="Sherrier D.J."/>
            <person name="Shi R."/>
            <person name="Sims S."/>
            <person name="Singer S.R."/>
            <person name="Sinharoy S."/>
            <person name="Sterck L."/>
            <person name="Viollet A."/>
            <person name="Wang B.B."/>
            <person name="Wang K."/>
            <person name="Wang M."/>
            <person name="Wang X."/>
            <person name="Warfsmann J."/>
            <person name="Weissenbach J."/>
            <person name="White D.D."/>
            <person name="White J.D."/>
            <person name="Wiley G.B."/>
            <person name="Wincker P."/>
            <person name="Xing Y."/>
            <person name="Yang L."/>
            <person name="Yao Z."/>
            <person name="Ying F."/>
            <person name="Zhai J."/>
            <person name="Zhou L."/>
            <person name="Zuber A."/>
            <person name="Denarie J."/>
            <person name="Dixon R.A."/>
            <person name="May G.D."/>
            <person name="Schwartz D.C."/>
            <person name="Rogers J."/>
            <person name="Quetier F."/>
            <person name="Town C.D."/>
            <person name="Roe B.A."/>
        </authorList>
    </citation>
    <scope>NUCLEOTIDE SEQUENCE [LARGE SCALE GENOMIC DNA]</scope>
    <source>
        <strain evidence="5">A17</strain>
        <strain evidence="7 8">cv. Jemalong A17</strain>
    </source>
</reference>
<reference evidence="6" key="4">
    <citation type="journal article" date="2018" name="Nat. Plants">
        <title>Whole-genome landscape of Medicago truncatula symbiotic genes.</title>
        <authorList>
            <person name="Pecrix Y."/>
            <person name="Gamas P."/>
            <person name="Carrere S."/>
        </authorList>
    </citation>
    <scope>NUCLEOTIDE SEQUENCE</scope>
    <source>
        <tissue evidence="6">Leaves</tissue>
    </source>
</reference>
<dbReference type="Proteomes" id="UP000002051">
    <property type="component" value="Chromosome 8"/>
</dbReference>
<dbReference type="GO" id="GO:0005634">
    <property type="term" value="C:nucleus"/>
    <property type="evidence" value="ECO:0000318"/>
    <property type="project" value="GO_Central"/>
</dbReference>
<dbReference type="SUPFAM" id="SSF101233">
    <property type="entry name" value="PWI domain"/>
    <property type="match status" value="1"/>
</dbReference>
<name>G7LEG5_MEDTR</name>
<dbReference type="OMA" id="CAVEQQK"/>
<keyword evidence="2" id="KW-0694">RNA-binding</keyword>
<gene>
    <name evidence="7" type="primary">11446344</name>
    <name evidence="5" type="ordered locus">MTR_8g037000</name>
    <name evidence="6" type="ORF">MtrunA17_Chr8g0351991</name>
</gene>
<feature type="region of interest" description="Disordered" evidence="3">
    <location>
        <begin position="162"/>
        <end position="183"/>
    </location>
</feature>
<protein>
    <submittedName>
        <fullName evidence="6">Putative PWI domain, nucleotide-binding alpha-beta plait domain-containing protein</fullName>
    </submittedName>
    <submittedName>
        <fullName evidence="5">RNA-binding (RRM/RBD/RNP motif) family protein</fullName>
    </submittedName>
</protein>
<reference evidence="5 8" key="2">
    <citation type="journal article" date="2014" name="BMC Genomics">
        <title>An improved genome release (version Mt4.0) for the model legume Medicago truncatula.</title>
        <authorList>
            <person name="Tang H."/>
            <person name="Krishnakumar V."/>
            <person name="Bidwell S."/>
            <person name="Rosen B."/>
            <person name="Chan A."/>
            <person name="Zhou S."/>
            <person name="Gentzbittel L."/>
            <person name="Childs K.L."/>
            <person name="Yandell M."/>
            <person name="Gundlach H."/>
            <person name="Mayer K.F."/>
            <person name="Schwartz D.C."/>
            <person name="Town C.D."/>
        </authorList>
    </citation>
    <scope>GENOME REANNOTATION</scope>
    <source>
        <strain evidence="7 8">cv. Jemalong A17</strain>
    </source>
</reference>
<dbReference type="InterPro" id="IPR036483">
    <property type="entry name" value="PWI_dom_sf"/>
</dbReference>
<keyword evidence="8" id="KW-1185">Reference proteome</keyword>
<dbReference type="GO" id="GO:0043488">
    <property type="term" value="P:regulation of mRNA stability"/>
    <property type="evidence" value="ECO:0000318"/>
    <property type="project" value="GO_Central"/>
</dbReference>
<dbReference type="InterPro" id="IPR000504">
    <property type="entry name" value="RRM_dom"/>
</dbReference>
<dbReference type="Pfam" id="PF00076">
    <property type="entry name" value="RRM_1"/>
    <property type="match status" value="1"/>
</dbReference>
<dbReference type="PANTHER" id="PTHR14738">
    <property type="entry name" value="ZINC FINGER CCCH DOMAIN-CONTAINING PROTEIN 14"/>
    <property type="match status" value="1"/>
</dbReference>
<accession>G7LEG5</accession>
<dbReference type="KEGG" id="mtr:11446344"/>
<dbReference type="Gene3D" id="1.20.1390.10">
    <property type="entry name" value="PWI domain"/>
    <property type="match status" value="1"/>
</dbReference>
<evidence type="ECO:0000313" key="7">
    <source>
        <dbReference type="EnsemblPlants" id="AET02200"/>
    </source>
</evidence>
<dbReference type="Pfam" id="PF01480">
    <property type="entry name" value="PWI"/>
    <property type="match status" value="1"/>
</dbReference>
<dbReference type="GO" id="GO:0006397">
    <property type="term" value="P:mRNA processing"/>
    <property type="evidence" value="ECO:0007669"/>
    <property type="project" value="UniProtKB-KW"/>
</dbReference>
<evidence type="ECO:0000256" key="3">
    <source>
        <dbReference type="SAM" id="MobiDB-lite"/>
    </source>
</evidence>
<feature type="compositionally biased region" description="Polar residues" evidence="3">
    <location>
        <begin position="774"/>
        <end position="793"/>
    </location>
</feature>
<dbReference type="Gramene" id="rna46298">
    <property type="protein sequence ID" value="RHN40182.1"/>
    <property type="gene ID" value="gene46298"/>
</dbReference>
<dbReference type="Proteomes" id="UP000265566">
    <property type="component" value="Chromosome 8"/>
</dbReference>
<dbReference type="HOGENOM" id="CLU_027028_0_0_1"/>
<dbReference type="InterPro" id="IPR012677">
    <property type="entry name" value="Nucleotide-bd_a/b_plait_sf"/>
</dbReference>
<dbReference type="SMART" id="SM00360">
    <property type="entry name" value="RRM"/>
    <property type="match status" value="1"/>
</dbReference>
<dbReference type="InterPro" id="IPR035979">
    <property type="entry name" value="RBD_domain_sf"/>
</dbReference>
<evidence type="ECO:0000259" key="4">
    <source>
        <dbReference type="PROSITE" id="PS50102"/>
    </source>
</evidence>
<dbReference type="PANTHER" id="PTHR14738:SF32">
    <property type="entry name" value="RNA BINDING (RRM_RBD_RNP MOTIFS) FAMILY PROTEIN"/>
    <property type="match status" value="1"/>
</dbReference>
<dbReference type="AlphaFoldDB" id="G7LEG5"/>
<keyword evidence="1" id="KW-0507">mRNA processing</keyword>
<evidence type="ECO:0000256" key="1">
    <source>
        <dbReference type="ARBA" id="ARBA00022664"/>
    </source>
</evidence>
<dbReference type="InterPro" id="IPR040366">
    <property type="entry name" value="Nab2/ZC3H14"/>
</dbReference>
<dbReference type="eggNOG" id="KOG3702">
    <property type="taxonomic scope" value="Eukaryota"/>
</dbReference>
<dbReference type="STRING" id="3880.G7LEG5"/>
<dbReference type="EMBL" id="CM001224">
    <property type="protein sequence ID" value="AET02200.1"/>
    <property type="molecule type" value="Genomic_DNA"/>
</dbReference>
<dbReference type="EMBL" id="PSQE01000008">
    <property type="protein sequence ID" value="RHN40182.1"/>
    <property type="molecule type" value="Genomic_DNA"/>
</dbReference>
<dbReference type="PROSITE" id="PS50102">
    <property type="entry name" value="RRM"/>
    <property type="match status" value="1"/>
</dbReference>
<dbReference type="GO" id="GO:0008143">
    <property type="term" value="F:poly(A) binding"/>
    <property type="evidence" value="ECO:0000318"/>
    <property type="project" value="GO_Central"/>
</dbReference>
<dbReference type="SUPFAM" id="SSF54928">
    <property type="entry name" value="RNA-binding domain, RBD"/>
    <property type="match status" value="1"/>
</dbReference>
<reference evidence="7" key="3">
    <citation type="submission" date="2015-04" db="UniProtKB">
        <authorList>
            <consortium name="EnsemblPlants"/>
        </authorList>
    </citation>
    <scope>IDENTIFICATION</scope>
    <source>
        <strain evidence="7">cv. Jemalong A17</strain>
    </source>
</reference>
<sequence>MGNIDRSDNRSFQTNFTDEGIAVLTETLNEKLKELMGDTDEILVNYVIVLLKNGKAKNQAKNDLNLFLGDDSDSFVSWLWDHLALNIDLYVQSKGLQDEAPKSKVLSKAQAGDDDFQSLNQKSESVKSRSRRNKDWNGLVGRDAEAPPLLSFVVDNMHLDKKDQSKVNGGPKAPSLAPPVQRKKGCAVEQQKVRKRGCAVEQQKTMKRGCAVEQQKTKRDSVSQVTIDAPRRLLQFAVRDAVASSNLGTTVEPSLKRLRAAVSSSYVESSMVEHPHRMQTISNLVKFKSSGSAFDPIDCDIYPSYGNVQLEDNQYQEESPYGNVQLEDNQYQEESPFLYHEKNDYDDQYAANMTMLDYETGFQFEDNQYQEESPFLYHEKNDYGDQYAANMTTLDHETGFQFEDNQYQEESSFLYHEKTDYGDQYPANMTTLDHETGFQFEDNQYEEESPFLYHEKNDFGDQYAANMTGVPSDSSSDNEGFDDVNFMGNRVGRVSQFSSSGGKRGEYSLMGNYSAAKNDDSILLKKNRNQDQSAAAPNSSKIVNISVNVNAWNPPVPKQYAKPRKVADLSGHKTLNSGTRAPKSGLSMVNENAKTVKIDSGKAKPTLDLLKVTQKAQPSTPGTGSSAASCPLDDADSRTIFASNVHFAATKDAICRHFNKFGEVLKAVIVTDSITGKPKGAAYVEFMYKEAADNALSLDGTSFMSRILKVVRKSTAQQEDYAPAVPWPSGVRGSPYPSARFLKAPIPAGTAGAFRPRPPVKFGARSLQWKRDAQGTSSDNSATLNNSSISTPVSRGLTYVRPESKLDGSLGTTQV</sequence>